<organism evidence="1 2">
    <name type="scientific">Methylopila turkensis</name>
    <dbReference type="NCBI Taxonomy" id="1437816"/>
    <lineage>
        <taxon>Bacteria</taxon>
        <taxon>Pseudomonadati</taxon>
        <taxon>Pseudomonadota</taxon>
        <taxon>Alphaproteobacteria</taxon>
        <taxon>Hyphomicrobiales</taxon>
        <taxon>Methylopilaceae</taxon>
        <taxon>Methylopila</taxon>
    </lineage>
</organism>
<name>A0A9W6JPB1_9HYPH</name>
<dbReference type="Proteomes" id="UP001143309">
    <property type="component" value="Unassembled WGS sequence"/>
</dbReference>
<dbReference type="AlphaFoldDB" id="A0A9W6JPB1"/>
<reference evidence="1" key="2">
    <citation type="submission" date="2023-01" db="EMBL/GenBank/DDBJ databases">
        <authorList>
            <person name="Sun Q."/>
            <person name="Evtushenko L."/>
        </authorList>
    </citation>
    <scope>NUCLEOTIDE SEQUENCE</scope>
    <source>
        <strain evidence="1">VKM B-2748</strain>
    </source>
</reference>
<dbReference type="EMBL" id="BSFL01000002">
    <property type="protein sequence ID" value="GLK79908.1"/>
    <property type="molecule type" value="Genomic_DNA"/>
</dbReference>
<protein>
    <submittedName>
        <fullName evidence="1">Uncharacterized protein</fullName>
    </submittedName>
</protein>
<comment type="caution">
    <text evidence="1">The sequence shown here is derived from an EMBL/GenBank/DDBJ whole genome shotgun (WGS) entry which is preliminary data.</text>
</comment>
<reference evidence="1" key="1">
    <citation type="journal article" date="2014" name="Int. J. Syst. Evol. Microbiol.">
        <title>Complete genome sequence of Corynebacterium casei LMG S-19264T (=DSM 44701T), isolated from a smear-ripened cheese.</title>
        <authorList>
            <consortium name="US DOE Joint Genome Institute (JGI-PGF)"/>
            <person name="Walter F."/>
            <person name="Albersmeier A."/>
            <person name="Kalinowski J."/>
            <person name="Ruckert C."/>
        </authorList>
    </citation>
    <scope>NUCLEOTIDE SEQUENCE</scope>
    <source>
        <strain evidence="1">VKM B-2748</strain>
    </source>
</reference>
<keyword evidence="2" id="KW-1185">Reference proteome</keyword>
<gene>
    <name evidence="1" type="ORF">GCM10008174_16490</name>
</gene>
<proteinExistence type="predicted"/>
<sequence>MSGGQGPLSGRFIRVKEALLREHAERDDPRAPFYAAMLAVDTYEDYDALAGSRPVAVPDRRIGSVTPRDEIRHARRRGWIADD</sequence>
<evidence type="ECO:0000313" key="1">
    <source>
        <dbReference type="EMBL" id="GLK79908.1"/>
    </source>
</evidence>
<evidence type="ECO:0000313" key="2">
    <source>
        <dbReference type="Proteomes" id="UP001143309"/>
    </source>
</evidence>
<accession>A0A9W6JPB1</accession>